<dbReference type="InterPro" id="IPR055108">
    <property type="entry name" value="Syntrophin_4th"/>
</dbReference>
<dbReference type="InterPro" id="IPR036034">
    <property type="entry name" value="PDZ_sf"/>
</dbReference>
<evidence type="ECO:0000259" key="5">
    <source>
        <dbReference type="PROSITE" id="PS50106"/>
    </source>
</evidence>
<dbReference type="SUPFAM" id="SSF50156">
    <property type="entry name" value="PDZ domain-like"/>
    <property type="match status" value="1"/>
</dbReference>
<dbReference type="PANTHER" id="PTHR10554:SF12">
    <property type="entry name" value="IP02644P"/>
    <property type="match status" value="1"/>
</dbReference>
<organism evidence="6">
    <name type="scientific">Oikopleura dioica</name>
    <name type="common">Tunicate</name>
    <dbReference type="NCBI Taxonomy" id="34765"/>
    <lineage>
        <taxon>Eukaryota</taxon>
        <taxon>Metazoa</taxon>
        <taxon>Chordata</taxon>
        <taxon>Tunicata</taxon>
        <taxon>Appendicularia</taxon>
        <taxon>Copelata</taxon>
        <taxon>Oikopleuridae</taxon>
        <taxon>Oikopleura</taxon>
    </lineage>
</organism>
<dbReference type="PANTHER" id="PTHR10554">
    <property type="entry name" value="SYNTROPHIN"/>
    <property type="match status" value="1"/>
</dbReference>
<evidence type="ECO:0000256" key="2">
    <source>
        <dbReference type="ARBA" id="ARBA00010798"/>
    </source>
</evidence>
<dbReference type="InterPro" id="IPR001478">
    <property type="entry name" value="PDZ"/>
</dbReference>
<name>E4YEN5_OIKDI</name>
<comment type="similarity">
    <text evidence="2">Belongs to the syntrophin family.</text>
</comment>
<sequence length="439" mass="50394">MASKKRKLEIDEDDLIAGRIDGIEWKPLQKDSVNKIRADYVNPCFFWRLMKMEHQSFTSNVQLLGAEEMAKNRASQKGQLPCPDSARPIFISKCDGRHSSINIGDRIIACNDKSMLNASHKEAVEAIQSSGEQLRLQLRSEAWKNTNWPIQLPKIYQDIGCNSLWMARLSRATKFGDHCIEIASGCLSNRIVVKCESETVADDCVLALQRTKNHFTKMKNFNEVLAKQASMHKCDQFLKELNTAPQHCIRMDWVFHENERKHYLMMLTTQELRFYDALPTDWEGWTRPVFGTSLLSAHIIDKKSNILIRMATQREVRAMELRCSGGKNWLTSIKEIRNDNVRDIREALVEVIYNNATAYLGIHWLEGIKLYEAKTRNVLMHQESSSLANIDDDNKANLTLEFKDSSKYTLVLGDGLKPFIFVMLNFYAAAKALKNNNKL</sequence>
<dbReference type="InterPro" id="IPR015482">
    <property type="entry name" value="Syntrophin"/>
</dbReference>
<proteinExistence type="inferred from homology"/>
<keyword evidence="4" id="KW-0206">Cytoskeleton</keyword>
<feature type="domain" description="PDZ" evidence="5">
    <location>
        <begin position="97"/>
        <end position="142"/>
    </location>
</feature>
<dbReference type="Proteomes" id="UP000011014">
    <property type="component" value="Unassembled WGS sequence"/>
</dbReference>
<dbReference type="Pfam" id="PF23012">
    <property type="entry name" value="Syntrophin_4th"/>
    <property type="match status" value="1"/>
</dbReference>
<dbReference type="Pfam" id="PF00595">
    <property type="entry name" value="PDZ"/>
    <property type="match status" value="1"/>
</dbReference>
<reference evidence="6" key="1">
    <citation type="journal article" date="2010" name="Science">
        <title>Plasticity of animal genome architecture unmasked by rapid evolution of a pelagic tunicate.</title>
        <authorList>
            <person name="Denoeud F."/>
            <person name="Henriet S."/>
            <person name="Mungpakdee S."/>
            <person name="Aury J.M."/>
            <person name="Da Silva C."/>
            <person name="Brinkmann H."/>
            <person name="Mikhaleva J."/>
            <person name="Olsen L.C."/>
            <person name="Jubin C."/>
            <person name="Canestro C."/>
            <person name="Bouquet J.M."/>
            <person name="Danks G."/>
            <person name="Poulain J."/>
            <person name="Campsteijn C."/>
            <person name="Adamski M."/>
            <person name="Cross I."/>
            <person name="Yadetie F."/>
            <person name="Muffato M."/>
            <person name="Louis A."/>
            <person name="Butcher S."/>
            <person name="Tsagkogeorga G."/>
            <person name="Konrad A."/>
            <person name="Singh S."/>
            <person name="Jensen M.F."/>
            <person name="Cong E.H."/>
            <person name="Eikeseth-Otteraa H."/>
            <person name="Noel B."/>
            <person name="Anthouard V."/>
            <person name="Porcel B.M."/>
            <person name="Kachouri-Lafond R."/>
            <person name="Nishino A."/>
            <person name="Ugolini M."/>
            <person name="Chourrout P."/>
            <person name="Nishida H."/>
            <person name="Aasland R."/>
            <person name="Huzurbazar S."/>
            <person name="Westhof E."/>
            <person name="Delsuc F."/>
            <person name="Lehrach H."/>
            <person name="Reinhardt R."/>
            <person name="Weissenbach J."/>
            <person name="Roy S.W."/>
            <person name="Artiguenave F."/>
            <person name="Postlethwait J.H."/>
            <person name="Manak J.R."/>
            <person name="Thompson E.M."/>
            <person name="Jaillon O."/>
            <person name="Du Pasquier L."/>
            <person name="Boudinot P."/>
            <person name="Liberles D.A."/>
            <person name="Volff J.N."/>
            <person name="Philippe H."/>
            <person name="Lenhard B."/>
            <person name="Roest Crollius H."/>
            <person name="Wincker P."/>
            <person name="Chourrout D."/>
        </authorList>
    </citation>
    <scope>NUCLEOTIDE SEQUENCE [LARGE SCALE GENOMIC DNA]</scope>
</reference>
<dbReference type="Gene3D" id="2.30.42.10">
    <property type="match status" value="1"/>
</dbReference>
<evidence type="ECO:0000256" key="3">
    <source>
        <dbReference type="ARBA" id="ARBA00022490"/>
    </source>
</evidence>
<dbReference type="GO" id="GO:0005856">
    <property type="term" value="C:cytoskeleton"/>
    <property type="evidence" value="ECO:0007669"/>
    <property type="project" value="UniProtKB-SubCell"/>
</dbReference>
<comment type="subcellular location">
    <subcellularLocation>
        <location evidence="1">Cytoplasm</location>
        <location evidence="1">Cytoskeleton</location>
    </subcellularLocation>
</comment>
<dbReference type="GO" id="GO:0005198">
    <property type="term" value="F:structural molecule activity"/>
    <property type="evidence" value="ECO:0007669"/>
    <property type="project" value="InterPro"/>
</dbReference>
<protein>
    <recommendedName>
        <fullName evidence="5">PDZ domain-containing protein</fullName>
    </recommendedName>
</protein>
<keyword evidence="3" id="KW-0963">Cytoplasm</keyword>
<dbReference type="GO" id="GO:0016010">
    <property type="term" value="C:dystrophin-associated glycoprotein complex"/>
    <property type="evidence" value="ECO:0007669"/>
    <property type="project" value="TreeGrafter"/>
</dbReference>
<dbReference type="EMBL" id="FN654464">
    <property type="protein sequence ID" value="CBY33972.1"/>
    <property type="molecule type" value="Genomic_DNA"/>
</dbReference>
<gene>
    <name evidence="6" type="ORF">GSOID_T00021948001</name>
</gene>
<evidence type="ECO:0000256" key="4">
    <source>
        <dbReference type="ARBA" id="ARBA00023212"/>
    </source>
</evidence>
<accession>E4YEN5</accession>
<dbReference type="PROSITE" id="PS50106">
    <property type="entry name" value="PDZ"/>
    <property type="match status" value="1"/>
</dbReference>
<dbReference type="AlphaFoldDB" id="E4YEN5"/>
<evidence type="ECO:0000313" key="6">
    <source>
        <dbReference type="EMBL" id="CBY33972.1"/>
    </source>
</evidence>
<evidence type="ECO:0000256" key="1">
    <source>
        <dbReference type="ARBA" id="ARBA00004245"/>
    </source>
</evidence>